<dbReference type="AlphaFoldDB" id="A0A8J2NXB3"/>
<protein>
    <submittedName>
        <fullName evidence="1">Uncharacterized protein</fullName>
    </submittedName>
</protein>
<sequence>MSFDVVRLSGADLNNLNCGKRRPLNPLNLRDRKNKINNDKGLKYEIVKGRRKGTVVASIRPPTGDKIFYVDLFNSFRAVNADQQNQILSESLEIKSPAEKRIAPENARKLKSNTY</sequence>
<proteinExistence type="predicted"/>
<organism evidence="1 2">
    <name type="scientific">Allacma fusca</name>
    <dbReference type="NCBI Taxonomy" id="39272"/>
    <lineage>
        <taxon>Eukaryota</taxon>
        <taxon>Metazoa</taxon>
        <taxon>Ecdysozoa</taxon>
        <taxon>Arthropoda</taxon>
        <taxon>Hexapoda</taxon>
        <taxon>Collembola</taxon>
        <taxon>Symphypleona</taxon>
        <taxon>Sminthuridae</taxon>
        <taxon>Allacma</taxon>
    </lineage>
</organism>
<name>A0A8J2NXB3_9HEXA</name>
<accession>A0A8J2NXB3</accession>
<comment type="caution">
    <text evidence="1">The sequence shown here is derived from an EMBL/GenBank/DDBJ whole genome shotgun (WGS) entry which is preliminary data.</text>
</comment>
<feature type="non-terminal residue" evidence="1">
    <location>
        <position position="1"/>
    </location>
</feature>
<evidence type="ECO:0000313" key="2">
    <source>
        <dbReference type="Proteomes" id="UP000708208"/>
    </source>
</evidence>
<evidence type="ECO:0000313" key="1">
    <source>
        <dbReference type="EMBL" id="CAG7729903.1"/>
    </source>
</evidence>
<gene>
    <name evidence="1" type="ORF">AFUS01_LOCUS18588</name>
</gene>
<keyword evidence="2" id="KW-1185">Reference proteome</keyword>
<dbReference type="EMBL" id="CAJVCH010186058">
    <property type="protein sequence ID" value="CAG7729903.1"/>
    <property type="molecule type" value="Genomic_DNA"/>
</dbReference>
<dbReference type="Proteomes" id="UP000708208">
    <property type="component" value="Unassembled WGS sequence"/>
</dbReference>
<reference evidence="1" key="1">
    <citation type="submission" date="2021-06" db="EMBL/GenBank/DDBJ databases">
        <authorList>
            <person name="Hodson N. C."/>
            <person name="Mongue J. A."/>
            <person name="Jaron S. K."/>
        </authorList>
    </citation>
    <scope>NUCLEOTIDE SEQUENCE</scope>
</reference>